<dbReference type="InterPro" id="IPR001494">
    <property type="entry name" value="Importin-beta_N"/>
</dbReference>
<dbReference type="SMART" id="SM00913">
    <property type="entry name" value="IBN_N"/>
    <property type="match status" value="1"/>
</dbReference>
<evidence type="ECO:0000256" key="3">
    <source>
        <dbReference type="ARBA" id="ARBA00022490"/>
    </source>
</evidence>
<dbReference type="Proteomes" id="UP000013827">
    <property type="component" value="Unassembled WGS sequence"/>
</dbReference>
<keyword evidence="2" id="KW-0813">Transport</keyword>
<dbReference type="HOGENOM" id="CLU_1736279_0_0_1"/>
<dbReference type="InterPro" id="IPR016024">
    <property type="entry name" value="ARM-type_fold"/>
</dbReference>
<dbReference type="RefSeq" id="XP_005790711.1">
    <property type="nucleotide sequence ID" value="XM_005790654.1"/>
</dbReference>
<evidence type="ECO:0000256" key="1">
    <source>
        <dbReference type="ARBA" id="ARBA00004496"/>
    </source>
</evidence>
<sequence>MVDVALQQMEAMLRALMSTDNAVRNQAEEALAQARQAPDSLFSALIAMLRSNQDEQVRSLAAVLLRKEIIRLLAQSADAQGVTVSTQVKALLKSELLACIEQEPQRSIRKKASDVVGQLAINIMSNDPSGWPELFPWMLEGTRSTNVPLHE</sequence>
<evidence type="ECO:0000313" key="8">
    <source>
        <dbReference type="Proteomes" id="UP000013827"/>
    </source>
</evidence>
<evidence type="ECO:0000313" key="7">
    <source>
        <dbReference type="EnsemblProtists" id="EOD38282"/>
    </source>
</evidence>
<evidence type="ECO:0000256" key="4">
    <source>
        <dbReference type="ARBA" id="ARBA00022737"/>
    </source>
</evidence>
<dbReference type="KEGG" id="ehx:EMIHUDRAFT_122255"/>
<accession>A0A0D3KR97</accession>
<dbReference type="PROSITE" id="PS50166">
    <property type="entry name" value="IMPORTIN_B_NT"/>
    <property type="match status" value="1"/>
</dbReference>
<dbReference type="eggNOG" id="KOG2171">
    <property type="taxonomic scope" value="Eukaryota"/>
</dbReference>
<dbReference type="EnsemblProtists" id="EOD38282">
    <property type="protein sequence ID" value="EOD38282"/>
    <property type="gene ID" value="EMIHUDRAFT_122255"/>
</dbReference>
<comment type="subcellular location">
    <subcellularLocation>
        <location evidence="1">Cytoplasm</location>
    </subcellularLocation>
</comment>
<dbReference type="GO" id="GO:0031267">
    <property type="term" value="F:small GTPase binding"/>
    <property type="evidence" value="ECO:0007669"/>
    <property type="project" value="InterPro"/>
</dbReference>
<dbReference type="InterPro" id="IPR011989">
    <property type="entry name" value="ARM-like"/>
</dbReference>
<dbReference type="GO" id="GO:0006606">
    <property type="term" value="P:protein import into nucleus"/>
    <property type="evidence" value="ECO:0007669"/>
    <property type="project" value="InterPro"/>
</dbReference>
<keyword evidence="3" id="KW-0963">Cytoplasm</keyword>
<feature type="domain" description="Importin N-terminal" evidence="6">
    <location>
        <begin position="27"/>
        <end position="102"/>
    </location>
</feature>
<dbReference type="PANTHER" id="PTHR10527">
    <property type="entry name" value="IMPORTIN BETA"/>
    <property type="match status" value="1"/>
</dbReference>
<organism evidence="7 8">
    <name type="scientific">Emiliania huxleyi (strain CCMP1516)</name>
    <dbReference type="NCBI Taxonomy" id="280463"/>
    <lineage>
        <taxon>Eukaryota</taxon>
        <taxon>Haptista</taxon>
        <taxon>Haptophyta</taxon>
        <taxon>Prymnesiophyceae</taxon>
        <taxon>Isochrysidales</taxon>
        <taxon>Noelaerhabdaceae</taxon>
        <taxon>Emiliania</taxon>
    </lineage>
</organism>
<proteinExistence type="predicted"/>
<dbReference type="AlphaFoldDB" id="A0A0D3KR97"/>
<dbReference type="SUPFAM" id="SSF48371">
    <property type="entry name" value="ARM repeat"/>
    <property type="match status" value="1"/>
</dbReference>
<evidence type="ECO:0000256" key="5">
    <source>
        <dbReference type="ARBA" id="ARBA00022927"/>
    </source>
</evidence>
<reference evidence="7" key="2">
    <citation type="submission" date="2024-10" db="UniProtKB">
        <authorList>
            <consortium name="EnsemblProtists"/>
        </authorList>
    </citation>
    <scope>IDENTIFICATION</scope>
</reference>
<keyword evidence="4" id="KW-0677">Repeat</keyword>
<dbReference type="GO" id="GO:0005737">
    <property type="term" value="C:cytoplasm"/>
    <property type="evidence" value="ECO:0007669"/>
    <property type="project" value="UniProtKB-SubCell"/>
</dbReference>
<reference evidence="8" key="1">
    <citation type="journal article" date="2013" name="Nature">
        <title>Pan genome of the phytoplankton Emiliania underpins its global distribution.</title>
        <authorList>
            <person name="Read B.A."/>
            <person name="Kegel J."/>
            <person name="Klute M.J."/>
            <person name="Kuo A."/>
            <person name="Lefebvre S.C."/>
            <person name="Maumus F."/>
            <person name="Mayer C."/>
            <person name="Miller J."/>
            <person name="Monier A."/>
            <person name="Salamov A."/>
            <person name="Young J."/>
            <person name="Aguilar M."/>
            <person name="Claverie J.M."/>
            <person name="Frickenhaus S."/>
            <person name="Gonzalez K."/>
            <person name="Herman E.K."/>
            <person name="Lin Y.C."/>
            <person name="Napier J."/>
            <person name="Ogata H."/>
            <person name="Sarno A.F."/>
            <person name="Shmutz J."/>
            <person name="Schroeder D."/>
            <person name="de Vargas C."/>
            <person name="Verret F."/>
            <person name="von Dassow P."/>
            <person name="Valentin K."/>
            <person name="Van de Peer Y."/>
            <person name="Wheeler G."/>
            <person name="Dacks J.B."/>
            <person name="Delwiche C.F."/>
            <person name="Dyhrman S.T."/>
            <person name="Glockner G."/>
            <person name="John U."/>
            <person name="Richards T."/>
            <person name="Worden A.Z."/>
            <person name="Zhang X."/>
            <person name="Grigoriev I.V."/>
            <person name="Allen A.E."/>
            <person name="Bidle K."/>
            <person name="Borodovsky M."/>
            <person name="Bowler C."/>
            <person name="Brownlee C."/>
            <person name="Cock J.M."/>
            <person name="Elias M."/>
            <person name="Gladyshev V.N."/>
            <person name="Groth M."/>
            <person name="Guda C."/>
            <person name="Hadaegh A."/>
            <person name="Iglesias-Rodriguez M.D."/>
            <person name="Jenkins J."/>
            <person name="Jones B.M."/>
            <person name="Lawson T."/>
            <person name="Leese F."/>
            <person name="Lindquist E."/>
            <person name="Lobanov A."/>
            <person name="Lomsadze A."/>
            <person name="Malik S.B."/>
            <person name="Marsh M.E."/>
            <person name="Mackinder L."/>
            <person name="Mock T."/>
            <person name="Mueller-Roeber B."/>
            <person name="Pagarete A."/>
            <person name="Parker M."/>
            <person name="Probert I."/>
            <person name="Quesneville H."/>
            <person name="Raines C."/>
            <person name="Rensing S.A."/>
            <person name="Riano-Pachon D.M."/>
            <person name="Richier S."/>
            <person name="Rokitta S."/>
            <person name="Shiraiwa Y."/>
            <person name="Soanes D.M."/>
            <person name="van der Giezen M."/>
            <person name="Wahlund T.M."/>
            <person name="Williams B."/>
            <person name="Wilson W."/>
            <person name="Wolfe G."/>
            <person name="Wurch L.L."/>
        </authorList>
    </citation>
    <scope>NUCLEOTIDE SEQUENCE</scope>
</reference>
<dbReference type="GeneID" id="17283555"/>
<keyword evidence="8" id="KW-1185">Reference proteome</keyword>
<dbReference type="Pfam" id="PF03810">
    <property type="entry name" value="IBN_N"/>
    <property type="match status" value="1"/>
</dbReference>
<name>A0A0D3KR97_EMIH1</name>
<dbReference type="Gene3D" id="1.25.10.10">
    <property type="entry name" value="Leucine-rich Repeat Variant"/>
    <property type="match status" value="1"/>
</dbReference>
<dbReference type="PaxDb" id="2903-EOD38282"/>
<evidence type="ECO:0000259" key="6">
    <source>
        <dbReference type="PROSITE" id="PS50166"/>
    </source>
</evidence>
<protein>
    <recommendedName>
        <fullName evidence="6">Importin N-terminal domain-containing protein</fullName>
    </recommendedName>
</protein>
<keyword evidence="5" id="KW-0653">Protein transport</keyword>
<dbReference type="InterPro" id="IPR040122">
    <property type="entry name" value="Importin_beta"/>
</dbReference>
<dbReference type="STRING" id="2903.R1DT36"/>
<evidence type="ECO:0000256" key="2">
    <source>
        <dbReference type="ARBA" id="ARBA00022448"/>
    </source>
</evidence>